<proteinExistence type="inferred from homology"/>
<dbReference type="InterPro" id="IPR001451">
    <property type="entry name" value="Hexapep"/>
</dbReference>
<keyword evidence="9" id="KW-1185">Reference proteome</keyword>
<evidence type="ECO:0000313" key="9">
    <source>
        <dbReference type="Proteomes" id="UP000182510"/>
    </source>
</evidence>
<evidence type="ECO:0000256" key="2">
    <source>
        <dbReference type="ARBA" id="ARBA00022679"/>
    </source>
</evidence>
<dbReference type="Pfam" id="PF17836">
    <property type="entry name" value="PglD_N"/>
    <property type="match status" value="1"/>
</dbReference>
<feature type="active site" description="Proton acceptor" evidence="5">
    <location>
        <position position="126"/>
    </location>
</feature>
<evidence type="ECO:0000256" key="6">
    <source>
        <dbReference type="PIRSR" id="PIRSR620019-2"/>
    </source>
</evidence>
<dbReference type="Gene3D" id="3.40.50.20">
    <property type="match status" value="1"/>
</dbReference>
<evidence type="ECO:0000256" key="1">
    <source>
        <dbReference type="ARBA" id="ARBA00007274"/>
    </source>
</evidence>
<feature type="binding site" evidence="6">
    <location>
        <position position="61"/>
    </location>
    <ligand>
        <name>substrate</name>
    </ligand>
</feature>
<sequence length="204" mass="21286">MIVYGASGHAKVIIDLIDSIGISSIDYVVDDNPDVTSILGYKVEHKLSGAMTTLDYIIAIGNNRIRQRLAGELEQKPCLPLVHPTAVVSTHSILDVGTVVMASSSVNPSVKIGKHCILNTGSLVEHDVELEDFVHISPGAVVAGNVKIGTGTHVGAGAVIIPGVNIGKWVTVGAGAVIIKDVPDNAVVVGNPGRIIKYNSNKDD</sequence>
<dbReference type="KEGG" id="grl:LPB144_02190"/>
<comment type="similarity">
    <text evidence="1">Belongs to the transferase hexapeptide repeat family.</text>
</comment>
<protein>
    <submittedName>
        <fullName evidence="8">Acetyltransferase</fullName>
    </submittedName>
</protein>
<name>A0A1L3J2D3_9FLAO</name>
<dbReference type="InterPro" id="IPR020019">
    <property type="entry name" value="AcTrfase_PglD-like"/>
</dbReference>
<evidence type="ECO:0000256" key="5">
    <source>
        <dbReference type="PIRSR" id="PIRSR620019-1"/>
    </source>
</evidence>
<dbReference type="PANTHER" id="PTHR43300:SF7">
    <property type="entry name" value="UDP-N-ACETYLBACILLOSAMINE N-ACETYLTRANSFERASE"/>
    <property type="match status" value="1"/>
</dbReference>
<dbReference type="InterPro" id="IPR011004">
    <property type="entry name" value="Trimer_LpxA-like_sf"/>
</dbReference>
<evidence type="ECO:0000256" key="4">
    <source>
        <dbReference type="ARBA" id="ARBA00023315"/>
    </source>
</evidence>
<evidence type="ECO:0000256" key="3">
    <source>
        <dbReference type="ARBA" id="ARBA00022737"/>
    </source>
</evidence>
<dbReference type="InterPro" id="IPR041561">
    <property type="entry name" value="PglD_N"/>
</dbReference>
<dbReference type="STRING" id="1913577.LPB144_02190"/>
<feature type="binding site" evidence="6">
    <location>
        <begin position="7"/>
        <end position="9"/>
    </location>
    <ligand>
        <name>substrate</name>
    </ligand>
</feature>
<keyword evidence="2 8" id="KW-0808">Transferase</keyword>
<dbReference type="PROSITE" id="PS00101">
    <property type="entry name" value="HEXAPEP_TRANSFERASES"/>
    <property type="match status" value="1"/>
</dbReference>
<dbReference type="PANTHER" id="PTHR43300">
    <property type="entry name" value="ACETYLTRANSFERASE"/>
    <property type="match status" value="1"/>
</dbReference>
<evidence type="ECO:0000313" key="8">
    <source>
        <dbReference type="EMBL" id="APG59292.1"/>
    </source>
</evidence>
<dbReference type="NCBIfam" id="TIGR03570">
    <property type="entry name" value="NeuD_NnaD"/>
    <property type="match status" value="1"/>
</dbReference>
<feature type="binding site" evidence="6">
    <location>
        <position position="135"/>
    </location>
    <ligand>
        <name>acetyl-CoA</name>
        <dbReference type="ChEBI" id="CHEBI:57288"/>
    </ligand>
</feature>
<accession>A0A1L3J2D3</accession>
<reference evidence="8 9" key="1">
    <citation type="submission" date="2016-11" db="EMBL/GenBank/DDBJ databases">
        <title>Gramella sp. LPB0144 isolated from marine environment.</title>
        <authorList>
            <person name="Kim E."/>
            <person name="Yi H."/>
        </authorList>
    </citation>
    <scope>NUCLEOTIDE SEQUENCE [LARGE SCALE GENOMIC DNA]</scope>
    <source>
        <strain evidence="8 9">LPB0144</strain>
    </source>
</reference>
<keyword evidence="3" id="KW-0677">Repeat</keyword>
<dbReference type="InterPro" id="IPR018357">
    <property type="entry name" value="Hexapep_transf_CS"/>
</dbReference>
<feature type="domain" description="PglD N-terminal" evidence="7">
    <location>
        <begin position="2"/>
        <end position="72"/>
    </location>
</feature>
<dbReference type="RefSeq" id="WP_072551948.1">
    <property type="nucleotide sequence ID" value="NZ_CP018153.1"/>
</dbReference>
<dbReference type="AlphaFoldDB" id="A0A1L3J2D3"/>
<dbReference type="Pfam" id="PF00132">
    <property type="entry name" value="Hexapep"/>
    <property type="match status" value="1"/>
</dbReference>
<dbReference type="EMBL" id="CP018153">
    <property type="protein sequence ID" value="APG59292.1"/>
    <property type="molecule type" value="Genomic_DNA"/>
</dbReference>
<dbReference type="InterPro" id="IPR050179">
    <property type="entry name" value="Trans_hexapeptide_repeat"/>
</dbReference>
<dbReference type="Gene3D" id="2.160.10.10">
    <property type="entry name" value="Hexapeptide repeat proteins"/>
    <property type="match status" value="1"/>
</dbReference>
<keyword evidence="4" id="KW-0012">Acyltransferase</keyword>
<dbReference type="SUPFAM" id="SSF51161">
    <property type="entry name" value="Trimeric LpxA-like enzymes"/>
    <property type="match status" value="1"/>
</dbReference>
<dbReference type="CDD" id="cd03360">
    <property type="entry name" value="LbH_AT_putative"/>
    <property type="match status" value="1"/>
</dbReference>
<dbReference type="OrthoDB" id="9794407at2"/>
<dbReference type="GO" id="GO:0016746">
    <property type="term" value="F:acyltransferase activity"/>
    <property type="evidence" value="ECO:0007669"/>
    <property type="project" value="UniProtKB-KW"/>
</dbReference>
<feature type="site" description="Increases basicity of active site His" evidence="5">
    <location>
        <position position="127"/>
    </location>
</feature>
<evidence type="ECO:0000259" key="7">
    <source>
        <dbReference type="Pfam" id="PF17836"/>
    </source>
</evidence>
<gene>
    <name evidence="8" type="ORF">LPB144_02190</name>
</gene>
<organism evidence="8 9">
    <name type="scientific">Christiangramia salexigens</name>
    <dbReference type="NCBI Taxonomy" id="1913577"/>
    <lineage>
        <taxon>Bacteria</taxon>
        <taxon>Pseudomonadati</taxon>
        <taxon>Bacteroidota</taxon>
        <taxon>Flavobacteriia</taxon>
        <taxon>Flavobacteriales</taxon>
        <taxon>Flavobacteriaceae</taxon>
        <taxon>Christiangramia</taxon>
    </lineage>
</organism>
<dbReference type="Proteomes" id="UP000182510">
    <property type="component" value="Chromosome"/>
</dbReference>